<protein>
    <recommendedName>
        <fullName evidence="1">SHOCT-like domain-containing protein</fullName>
    </recommendedName>
</protein>
<dbReference type="STRING" id="1121266.SAMN02745883_01757"/>
<name>A0A1M6RE19_9FIRM</name>
<dbReference type="Pfam" id="PF20612">
    <property type="entry name" value="SHOCT_2"/>
    <property type="match status" value="1"/>
</dbReference>
<sequence length="43" mass="5223">MMNKETPLYVMSRALLKELLKKKLINEEEFHRIDAENKKTFNK</sequence>
<dbReference type="Proteomes" id="UP000184082">
    <property type="component" value="Unassembled WGS sequence"/>
</dbReference>
<dbReference type="InterPro" id="IPR046749">
    <property type="entry name" value="SHOCT_2"/>
</dbReference>
<accession>A0A1M6RE19</accession>
<feature type="domain" description="SHOCT-like" evidence="1">
    <location>
        <begin position="8"/>
        <end position="41"/>
    </location>
</feature>
<dbReference type="AlphaFoldDB" id="A0A1M6RE19"/>
<evidence type="ECO:0000259" key="1">
    <source>
        <dbReference type="Pfam" id="PF20612"/>
    </source>
</evidence>
<reference evidence="2 3" key="1">
    <citation type="submission" date="2016-11" db="EMBL/GenBank/DDBJ databases">
        <authorList>
            <person name="Jaros S."/>
            <person name="Januszkiewicz K."/>
            <person name="Wedrychowicz H."/>
        </authorList>
    </citation>
    <scope>NUCLEOTIDE SEQUENCE [LARGE SCALE GENOMIC DNA]</scope>
    <source>
        <strain evidence="2 3">DSM 14501</strain>
    </source>
</reference>
<gene>
    <name evidence="2" type="ORF">SAMN02745883_01757</name>
</gene>
<evidence type="ECO:0000313" key="3">
    <source>
        <dbReference type="Proteomes" id="UP000184082"/>
    </source>
</evidence>
<organism evidence="2 3">
    <name type="scientific">Caminicella sporogenes DSM 14501</name>
    <dbReference type="NCBI Taxonomy" id="1121266"/>
    <lineage>
        <taxon>Bacteria</taxon>
        <taxon>Bacillati</taxon>
        <taxon>Bacillota</taxon>
        <taxon>Clostridia</taxon>
        <taxon>Peptostreptococcales</taxon>
        <taxon>Caminicellaceae</taxon>
        <taxon>Caminicella</taxon>
    </lineage>
</organism>
<dbReference type="EMBL" id="FRAJ01000014">
    <property type="protein sequence ID" value="SHK30640.1"/>
    <property type="molecule type" value="Genomic_DNA"/>
</dbReference>
<proteinExistence type="predicted"/>
<keyword evidence="3" id="KW-1185">Reference proteome</keyword>
<evidence type="ECO:0000313" key="2">
    <source>
        <dbReference type="EMBL" id="SHK30640.1"/>
    </source>
</evidence>